<dbReference type="Pfam" id="PF00109">
    <property type="entry name" value="ketoacyl-synt"/>
    <property type="match status" value="1"/>
</dbReference>
<proteinExistence type="predicted"/>
<dbReference type="PANTHER" id="PTHR43775:SF37">
    <property type="entry name" value="SI:DKEY-61P9.11"/>
    <property type="match status" value="1"/>
</dbReference>
<evidence type="ECO:0000256" key="3">
    <source>
        <dbReference type="ARBA" id="ARBA00022450"/>
    </source>
</evidence>
<feature type="domain" description="Ketosynthase family 3 (KS3)" evidence="9">
    <location>
        <begin position="1"/>
        <end position="369"/>
    </location>
</feature>
<dbReference type="KEGG" id="pson:JI735_33995"/>
<dbReference type="InterPro" id="IPR036736">
    <property type="entry name" value="ACP-like_sf"/>
</dbReference>
<dbReference type="GO" id="GO:0031177">
    <property type="term" value="F:phosphopantetheine binding"/>
    <property type="evidence" value="ECO:0007669"/>
    <property type="project" value="InterPro"/>
</dbReference>
<dbReference type="Pfam" id="PF00550">
    <property type="entry name" value="PP-binding"/>
    <property type="match status" value="1"/>
</dbReference>
<sequence>MDRFDPLFFNISPKEAVSIDPQERIMLETVWHALEDSGYSRTRLNRLEKEGRRVGVFIGVMSQPYPWVAKDKHAAGVLSGASYWSIANRISYYLGIQGPSMAVDTACSSSLAALHLAVNSLRLGECSMAIVGGVNLSLHPYKYIGLSQAKLLGSHSRSLSMGDGDGYLPGEGAGVVILKLAESAEADRDRILCRIKGSAVNHSGRTGAYKVPSREAQAELIRLALADAEADPATIGYVETATNGSAVGDAIELDALKLVFQDCNPDSHVCAIGSVKSNIGHLEAASGMSQLTKVILQMVHRKLVPSLHAERLNPRIDLTGTVLRIQREAADWRRFRQRSGDGSTPELPLRAVIHAVGAGGTNAALVVEEHLPGLEQELTQELGEAGPFLLLLSARNKERLALVTRNMLEFLTSSDSVSMRNFAYSLALREPMEERLALVVPGKQAAVDALQRVLGGSLSGKEVFVGSVDDTGFQAKYTATDGTKERLSVLAERWVHGTFLVLDGLYPPEQCSMLSLPGYPFEHESYWVASDLSAEQTLEEPMVVAPDREVTHEIRTYLTELIADLLDLKAVQIKPGRGFDKYGMDSLTASRMVKSIRQFCGITVSLPDLFEHYSIERLSSFLIQCGASETWKLPEKPFSKKDDTGVEPEREASFDYYLDNLILSSMEDNKLQLDEALALKDFIKSFVESGETNDRKRDISKVC</sequence>
<dbReference type="Gene3D" id="1.10.1240.100">
    <property type="match status" value="1"/>
</dbReference>
<dbReference type="InterPro" id="IPR014031">
    <property type="entry name" value="Ketoacyl_synth_C"/>
</dbReference>
<gene>
    <name evidence="10" type="ORF">JI735_33995</name>
</gene>
<dbReference type="Gene3D" id="3.40.47.10">
    <property type="match status" value="1"/>
</dbReference>
<dbReference type="GO" id="GO:0006633">
    <property type="term" value="P:fatty acid biosynthetic process"/>
    <property type="evidence" value="ECO:0007669"/>
    <property type="project" value="InterPro"/>
</dbReference>
<evidence type="ECO:0000313" key="11">
    <source>
        <dbReference type="Proteomes" id="UP000595841"/>
    </source>
</evidence>
<evidence type="ECO:0000256" key="5">
    <source>
        <dbReference type="ARBA" id="ARBA00022553"/>
    </source>
</evidence>
<dbReference type="AlphaFoldDB" id="A0A974SG38"/>
<dbReference type="GO" id="GO:0005886">
    <property type="term" value="C:plasma membrane"/>
    <property type="evidence" value="ECO:0007669"/>
    <property type="project" value="TreeGrafter"/>
</dbReference>
<evidence type="ECO:0000259" key="9">
    <source>
        <dbReference type="PROSITE" id="PS52004"/>
    </source>
</evidence>
<keyword evidence="5" id="KW-0597">Phosphoprotein</keyword>
<dbReference type="InterPro" id="IPR050091">
    <property type="entry name" value="PKS_NRPS_Biosynth_Enz"/>
</dbReference>
<name>A0A974SG38_9BACL</name>
<dbReference type="InterPro" id="IPR054514">
    <property type="entry name" value="RhiE-like_linker"/>
</dbReference>
<evidence type="ECO:0000256" key="7">
    <source>
        <dbReference type="ARBA" id="ARBA00022737"/>
    </source>
</evidence>
<organism evidence="10 11">
    <name type="scientific">Paenibacillus sonchi</name>
    <dbReference type="NCBI Taxonomy" id="373687"/>
    <lineage>
        <taxon>Bacteria</taxon>
        <taxon>Bacillati</taxon>
        <taxon>Bacillota</taxon>
        <taxon>Bacilli</taxon>
        <taxon>Bacillales</taxon>
        <taxon>Paenibacillaceae</taxon>
        <taxon>Paenibacillus</taxon>
        <taxon>Paenibacillus sonchi group</taxon>
    </lineage>
</organism>
<dbReference type="SMART" id="SM00823">
    <property type="entry name" value="PKS_PP"/>
    <property type="match status" value="1"/>
</dbReference>
<dbReference type="PANTHER" id="PTHR43775">
    <property type="entry name" value="FATTY ACID SYNTHASE"/>
    <property type="match status" value="1"/>
</dbReference>
<dbReference type="Gene3D" id="1.10.1200.10">
    <property type="entry name" value="ACP-like"/>
    <property type="match status" value="1"/>
</dbReference>
<geneLocation type="plasmid" evidence="10 11">
    <name>unnamed1</name>
</geneLocation>
<feature type="domain" description="Carrier" evidence="8">
    <location>
        <begin position="549"/>
        <end position="626"/>
    </location>
</feature>
<dbReference type="InterPro" id="IPR016039">
    <property type="entry name" value="Thiolase-like"/>
</dbReference>
<evidence type="ECO:0000256" key="1">
    <source>
        <dbReference type="ARBA" id="ARBA00004496"/>
    </source>
</evidence>
<accession>A0A974SG38</accession>
<dbReference type="Pfam" id="PF22336">
    <property type="entry name" value="RhiE-like_linker"/>
    <property type="match status" value="1"/>
</dbReference>
<evidence type="ECO:0000259" key="8">
    <source>
        <dbReference type="PROSITE" id="PS50075"/>
    </source>
</evidence>
<evidence type="ECO:0000313" key="10">
    <source>
        <dbReference type="EMBL" id="QQZ64662.1"/>
    </source>
</evidence>
<dbReference type="InterPro" id="IPR020806">
    <property type="entry name" value="PKS_PP-bd"/>
</dbReference>
<keyword evidence="7" id="KW-0677">Repeat</keyword>
<keyword evidence="6" id="KW-0808">Transferase</keyword>
<reference evidence="10 11" key="1">
    <citation type="submission" date="2021-01" db="EMBL/GenBank/DDBJ databases">
        <title>Whole genome sequence of Paenibacillus sonchi LMG 24727 for comparative genomics.</title>
        <authorList>
            <person name="Lee G."/>
            <person name="Kim M.-J."/>
            <person name="Lim K."/>
            <person name="Shin J.-H."/>
        </authorList>
    </citation>
    <scope>NUCLEOTIDE SEQUENCE [LARGE SCALE GENOMIC DNA]</scope>
    <source>
        <strain evidence="10 11">LMG 24727</strain>
        <plasmid evidence="10 11">unnamed1</plasmid>
    </source>
</reference>
<dbReference type="PROSITE" id="PS50075">
    <property type="entry name" value="CARRIER"/>
    <property type="match status" value="1"/>
</dbReference>
<evidence type="ECO:0000256" key="2">
    <source>
        <dbReference type="ARBA" id="ARBA00004792"/>
    </source>
</evidence>
<protein>
    <recommendedName>
        <fullName evidence="12">Carrier domain-containing protein</fullName>
    </recommendedName>
</protein>
<dbReference type="InterPro" id="IPR020841">
    <property type="entry name" value="PKS_Beta-ketoAc_synthase_dom"/>
</dbReference>
<dbReference type="GO" id="GO:0004315">
    <property type="term" value="F:3-oxoacyl-[acyl-carrier-protein] synthase activity"/>
    <property type="evidence" value="ECO:0007669"/>
    <property type="project" value="InterPro"/>
</dbReference>
<dbReference type="PROSITE" id="PS00606">
    <property type="entry name" value="KS3_1"/>
    <property type="match status" value="1"/>
</dbReference>
<dbReference type="SMART" id="SM00825">
    <property type="entry name" value="PKS_KS"/>
    <property type="match status" value="1"/>
</dbReference>
<evidence type="ECO:0008006" key="12">
    <source>
        <dbReference type="Google" id="ProtNLM"/>
    </source>
</evidence>
<evidence type="ECO:0000256" key="6">
    <source>
        <dbReference type="ARBA" id="ARBA00022679"/>
    </source>
</evidence>
<dbReference type="SUPFAM" id="SSF53901">
    <property type="entry name" value="Thiolase-like"/>
    <property type="match status" value="1"/>
</dbReference>
<comment type="subcellular location">
    <subcellularLocation>
        <location evidence="1">Cytoplasm</location>
    </subcellularLocation>
</comment>
<dbReference type="Proteomes" id="UP000595841">
    <property type="component" value="Plasmid unnamed1"/>
</dbReference>
<dbReference type="SMART" id="SM01294">
    <property type="entry name" value="PKS_PP_betabranch"/>
    <property type="match status" value="1"/>
</dbReference>
<dbReference type="InterPro" id="IPR009081">
    <property type="entry name" value="PP-bd_ACP"/>
</dbReference>
<dbReference type="GO" id="GO:0071770">
    <property type="term" value="P:DIM/DIP cell wall layer assembly"/>
    <property type="evidence" value="ECO:0007669"/>
    <property type="project" value="TreeGrafter"/>
</dbReference>
<keyword evidence="3" id="KW-0596">Phosphopantetheine</keyword>
<dbReference type="InterPro" id="IPR018201">
    <property type="entry name" value="Ketoacyl_synth_AS"/>
</dbReference>
<dbReference type="CDD" id="cd00833">
    <property type="entry name" value="PKS"/>
    <property type="match status" value="1"/>
</dbReference>
<comment type="pathway">
    <text evidence="2">Antibiotic biosynthesis.</text>
</comment>
<keyword evidence="10" id="KW-0614">Plasmid</keyword>
<dbReference type="Pfam" id="PF02801">
    <property type="entry name" value="Ketoacyl-synt_C"/>
    <property type="match status" value="1"/>
</dbReference>
<dbReference type="GO" id="GO:0004312">
    <property type="term" value="F:fatty acid synthase activity"/>
    <property type="evidence" value="ECO:0007669"/>
    <property type="project" value="TreeGrafter"/>
</dbReference>
<dbReference type="SUPFAM" id="SSF47336">
    <property type="entry name" value="ACP-like"/>
    <property type="match status" value="1"/>
</dbReference>
<keyword evidence="11" id="KW-1185">Reference proteome</keyword>
<dbReference type="PROSITE" id="PS52004">
    <property type="entry name" value="KS3_2"/>
    <property type="match status" value="1"/>
</dbReference>
<keyword evidence="4" id="KW-0963">Cytoplasm</keyword>
<evidence type="ECO:0000256" key="4">
    <source>
        <dbReference type="ARBA" id="ARBA00022490"/>
    </source>
</evidence>
<dbReference type="InterPro" id="IPR014030">
    <property type="entry name" value="Ketoacyl_synth_N"/>
</dbReference>
<dbReference type="GO" id="GO:0005737">
    <property type="term" value="C:cytoplasm"/>
    <property type="evidence" value="ECO:0007669"/>
    <property type="project" value="UniProtKB-SubCell"/>
</dbReference>
<dbReference type="EMBL" id="CP068596">
    <property type="protein sequence ID" value="QQZ64662.1"/>
    <property type="molecule type" value="Genomic_DNA"/>
</dbReference>